<dbReference type="FunCoup" id="P91216">
    <property type="interactions" value="21"/>
</dbReference>
<dbReference type="Bgee" id="WBGene00017204">
    <property type="expression patterns" value="Expressed in pharyngeal muscle cell (C elegans) and 2 other cell types or tissues"/>
</dbReference>
<dbReference type="CTD" id="184134"/>
<dbReference type="PROSITE" id="PS51670">
    <property type="entry name" value="SHKT"/>
    <property type="match status" value="2"/>
</dbReference>
<dbReference type="KEGG" id="cel:CELE_F07C4.11"/>
<dbReference type="AGR" id="WB:WBGene00017204"/>
<dbReference type="AlphaFoldDB" id="P91216"/>
<dbReference type="GeneID" id="184134"/>
<protein>
    <submittedName>
        <fullName evidence="4">ShKT domain-containing protein</fullName>
    </submittedName>
</protein>
<reference evidence="4 5" key="1">
    <citation type="journal article" date="1998" name="Science">
        <title>Genome sequence of the nematode C. elegans: a platform for investigating biology.</title>
        <authorList>
            <consortium name="The C. elegans sequencing consortium"/>
            <person name="Sulson J.E."/>
            <person name="Waterston R."/>
        </authorList>
    </citation>
    <scope>NUCLEOTIDE SEQUENCE [LARGE SCALE GENOMIC DNA]</scope>
    <source>
        <strain evidence="4 5">Bristol N2</strain>
    </source>
</reference>
<dbReference type="SMR" id="P91216"/>
<keyword evidence="2" id="KW-0732">Signal</keyword>
<dbReference type="Gene3D" id="1.10.10.1940">
    <property type="match status" value="2"/>
</dbReference>
<dbReference type="UCSC" id="F07C4.11">
    <property type="organism name" value="c. elegans"/>
</dbReference>
<proteinExistence type="predicted"/>
<name>P91216_CAEEL</name>
<dbReference type="PANTHER" id="PTHR21724">
    <property type="entry name" value="SHKT DOMAIN-CONTAINING PROTEIN"/>
    <property type="match status" value="1"/>
</dbReference>
<dbReference type="DIP" id="DIP-27186N"/>
<feature type="signal peptide" evidence="2">
    <location>
        <begin position="1"/>
        <end position="18"/>
    </location>
</feature>
<dbReference type="PIR" id="T28947">
    <property type="entry name" value="T28947"/>
</dbReference>
<evidence type="ECO:0000313" key="4">
    <source>
        <dbReference type="EMBL" id="CCD64300.2"/>
    </source>
</evidence>
<dbReference type="InterPro" id="IPR003582">
    <property type="entry name" value="ShKT_dom"/>
</dbReference>
<dbReference type="GO" id="GO:0045087">
    <property type="term" value="P:innate immune response"/>
    <property type="evidence" value="ECO:0000318"/>
    <property type="project" value="GO_Central"/>
</dbReference>
<dbReference type="WormBase" id="F07C4.11">
    <property type="protein sequence ID" value="CE48209"/>
    <property type="gene ID" value="WBGene00017204"/>
</dbReference>
<dbReference type="InParanoid" id="P91216"/>
<dbReference type="PANTHER" id="PTHR21724:SF93">
    <property type="entry name" value="SHKT DOMAIN-CONTAINING PROTEIN"/>
    <property type="match status" value="1"/>
</dbReference>
<organism evidence="4 5">
    <name type="scientific">Caenorhabditis elegans</name>
    <dbReference type="NCBI Taxonomy" id="6239"/>
    <lineage>
        <taxon>Eukaryota</taxon>
        <taxon>Metazoa</taxon>
        <taxon>Ecdysozoa</taxon>
        <taxon>Nematoda</taxon>
        <taxon>Chromadorea</taxon>
        <taxon>Rhabditida</taxon>
        <taxon>Rhabditina</taxon>
        <taxon>Rhabditomorpha</taxon>
        <taxon>Rhabditoidea</taxon>
        <taxon>Rhabditidae</taxon>
        <taxon>Peloderinae</taxon>
        <taxon>Caenorhabditis</taxon>
    </lineage>
</organism>
<sequence length="253" mass="27177">MIFVSLTIFFSFINMVSAEIFGDYNCTYFVNFATTDVFRYSPSAVSCPNLISDAACAVLYPPVGNPPIPDQYANRPLQCYTTGTGKTAPIVEDMKRVAVATCPKSCGYCCLTPEYKCSNVAYPRLNCATITQAQCNSLSWRTIIAQDCPNSCGFCNMGGCVDAIMDCANDVSICNVVGMQDFVNQYCQKTCARCPSTTAASALAAAVAASSCTTYAADSSPSCAAWAKNGFCTNMSYTLAQRKSFCARICRIC</sequence>
<gene>
    <name evidence="4" type="ORF">CELE_F07C4.11</name>
    <name evidence="4 6" type="ORF">F07C4.11</name>
</gene>
<dbReference type="RefSeq" id="NP_504979.2">
    <property type="nucleotide sequence ID" value="NM_072578.2"/>
</dbReference>
<feature type="domain" description="ShKT" evidence="3">
    <location>
        <begin position="212"/>
        <end position="253"/>
    </location>
</feature>
<evidence type="ECO:0000313" key="5">
    <source>
        <dbReference type="Proteomes" id="UP000001940"/>
    </source>
</evidence>
<dbReference type="OrthoDB" id="5813795at2759"/>
<dbReference type="eggNOG" id="ENOG502T6VR">
    <property type="taxonomic scope" value="Eukaryota"/>
</dbReference>
<dbReference type="EMBL" id="BX284605">
    <property type="protein sequence ID" value="CCD64300.2"/>
    <property type="molecule type" value="Genomic_DNA"/>
</dbReference>
<dbReference type="Pfam" id="PF01549">
    <property type="entry name" value="ShK"/>
    <property type="match status" value="4"/>
</dbReference>
<feature type="domain" description="ShKT" evidence="3">
    <location>
        <begin position="117"/>
        <end position="155"/>
    </location>
</feature>
<keyword evidence="5" id="KW-1185">Reference proteome</keyword>
<evidence type="ECO:0000313" key="6">
    <source>
        <dbReference type="WormBase" id="F07C4.11"/>
    </source>
</evidence>
<evidence type="ECO:0000256" key="1">
    <source>
        <dbReference type="PROSITE-ProRule" id="PRU01005"/>
    </source>
</evidence>
<dbReference type="HOGENOM" id="CLU_098771_0_0_1"/>
<feature type="chain" id="PRO_5004161414" evidence="2">
    <location>
        <begin position="19"/>
        <end position="253"/>
    </location>
</feature>
<dbReference type="PaxDb" id="6239-F07C4.11"/>
<evidence type="ECO:0000259" key="3">
    <source>
        <dbReference type="PROSITE" id="PS51670"/>
    </source>
</evidence>
<dbReference type="SMART" id="SM00254">
    <property type="entry name" value="ShKT"/>
    <property type="match status" value="4"/>
</dbReference>
<comment type="caution">
    <text evidence="1">Lacks conserved residue(s) required for the propagation of feature annotation.</text>
</comment>
<accession>P91216</accession>
<dbReference type="Proteomes" id="UP000001940">
    <property type="component" value="Chromosome V"/>
</dbReference>
<evidence type="ECO:0000256" key="2">
    <source>
        <dbReference type="SAM" id="SignalP"/>
    </source>
</evidence>